<protein>
    <recommendedName>
        <fullName evidence="4">Crinkler effector protein N-terminal domain-containing protein</fullName>
    </recommendedName>
</protein>
<evidence type="ECO:0000256" key="2">
    <source>
        <dbReference type="ARBA" id="ARBA00004613"/>
    </source>
</evidence>
<dbReference type="Proteomes" id="UP001194580">
    <property type="component" value="Unassembled WGS sequence"/>
</dbReference>
<accession>A0AAD4DL67</accession>
<dbReference type="GO" id="GO:0005576">
    <property type="term" value="C:extracellular region"/>
    <property type="evidence" value="ECO:0007669"/>
    <property type="project" value="UniProtKB-SubCell"/>
</dbReference>
<dbReference type="GO" id="GO:0043657">
    <property type="term" value="C:host cell"/>
    <property type="evidence" value="ECO:0007669"/>
    <property type="project" value="UniProtKB-SubCell"/>
</dbReference>
<dbReference type="EMBL" id="JAAAIL010000041">
    <property type="protein sequence ID" value="KAG0280903.1"/>
    <property type="molecule type" value="Genomic_DNA"/>
</dbReference>
<comment type="caution">
    <text evidence="5">The sequence shown here is derived from an EMBL/GenBank/DDBJ whole genome shotgun (WGS) entry which is preliminary data.</text>
</comment>
<name>A0AAD4DL67_9FUNG</name>
<evidence type="ECO:0000313" key="6">
    <source>
        <dbReference type="Proteomes" id="UP001194580"/>
    </source>
</evidence>
<reference evidence="5" key="1">
    <citation type="journal article" date="2020" name="Fungal Divers.">
        <title>Resolving the Mortierellaceae phylogeny through synthesis of multi-gene phylogenetics and phylogenomics.</title>
        <authorList>
            <person name="Vandepol N."/>
            <person name="Liber J."/>
            <person name="Desiro A."/>
            <person name="Na H."/>
            <person name="Kennedy M."/>
            <person name="Barry K."/>
            <person name="Grigoriev I.V."/>
            <person name="Miller A.N."/>
            <person name="O'Donnell K."/>
            <person name="Stajich J.E."/>
            <person name="Bonito G."/>
        </authorList>
    </citation>
    <scope>NUCLEOTIDE SEQUENCE</scope>
    <source>
        <strain evidence="5">NRRL 28262</strain>
    </source>
</reference>
<dbReference type="AlphaFoldDB" id="A0AAD4DL67"/>
<evidence type="ECO:0000256" key="3">
    <source>
        <dbReference type="ARBA" id="ARBA00022525"/>
    </source>
</evidence>
<keyword evidence="6" id="KW-1185">Reference proteome</keyword>
<gene>
    <name evidence="5" type="ORF">BGZ95_008075</name>
</gene>
<organism evidence="5 6">
    <name type="scientific">Linnemannia exigua</name>
    <dbReference type="NCBI Taxonomy" id="604196"/>
    <lineage>
        <taxon>Eukaryota</taxon>
        <taxon>Fungi</taxon>
        <taxon>Fungi incertae sedis</taxon>
        <taxon>Mucoromycota</taxon>
        <taxon>Mortierellomycotina</taxon>
        <taxon>Mortierellomycetes</taxon>
        <taxon>Mortierellales</taxon>
        <taxon>Mortierellaceae</taxon>
        <taxon>Linnemannia</taxon>
    </lineage>
</organism>
<comment type="subcellular location">
    <subcellularLocation>
        <location evidence="1">Host cell</location>
    </subcellularLocation>
    <subcellularLocation>
        <location evidence="2">Secreted</location>
    </subcellularLocation>
</comment>
<keyword evidence="3" id="KW-0964">Secreted</keyword>
<evidence type="ECO:0000256" key="1">
    <source>
        <dbReference type="ARBA" id="ARBA00004340"/>
    </source>
</evidence>
<feature type="domain" description="Crinkler effector protein N-terminal" evidence="4">
    <location>
        <begin position="6"/>
        <end position="106"/>
    </location>
</feature>
<evidence type="ECO:0000313" key="5">
    <source>
        <dbReference type="EMBL" id="KAG0280903.1"/>
    </source>
</evidence>
<dbReference type="Pfam" id="PF20147">
    <property type="entry name" value="Crinkler"/>
    <property type="match status" value="1"/>
</dbReference>
<sequence length="446" mass="51363">MADSRIRLLCLVDGEALSNAFAVEIVPTETVYRLKELIKAKKANDLQDIHASDFNLWRVSILITKDNDDIPMLIDNVRSKEKLRPVTRLSKVFPDGLPIETIHIIVHRPSPLQSALGIIVKPDNWVAFTWSAILETATLEDLRKHVFHNYPQYAHDDCLEIFFHDRRAPSRIHDDEDLRKILKFAKITSKTKLTISLETPRKSLAAWTFEDVCEEYDLLEGIKPFSDIQPMLLDTDFQMATQDLLIQEVEARTDVLPLGFGNDATRSMVVASFLVAATRLFKNDLYLEVQQHLSGRRGNGPVDFSVRPRKTRDCTLGVTMVKSEKFRQGLAQNFVQLDSALMEKKRRHEKDYVDGNEEPPHKQRVYGVVTDAERWIFVECTMHEDETVSFRMSRLQELLNFYGNWKDDAKDVFAKIAWLWSRMVDEIPGRDTLSSTSSSNKKKILQ</sequence>
<evidence type="ECO:0000259" key="4">
    <source>
        <dbReference type="Pfam" id="PF20147"/>
    </source>
</evidence>
<dbReference type="InterPro" id="IPR045379">
    <property type="entry name" value="Crinkler_N"/>
</dbReference>
<proteinExistence type="predicted"/>